<sequence length="179" mass="20754">MDSKEFRILRNFISKSLRPIDFFIWADVVSPVILSLLNSVPRFLRIYAPYYSSMSETVCNSVCQALSELLLRSYNITDDFLSCLQTFIKNCNFDRISLKGNPRNKVRGDELVNLLQEKALDFARKGTFVVLSMDRSVSKFWEGVEYHYERERASLSLCVSPTLDKWALILPASTEKREF</sequence>
<comment type="caution">
    <text evidence="1">The sequence shown here is derived from an EMBL/GenBank/DDBJ whole genome shotgun (WGS) entry which is preliminary data.</text>
</comment>
<keyword evidence="2" id="KW-1185">Reference proteome</keyword>
<dbReference type="EMBL" id="AZBU02000001">
    <property type="protein sequence ID" value="TMS34923.1"/>
    <property type="molecule type" value="Genomic_DNA"/>
</dbReference>
<evidence type="ECO:0000313" key="2">
    <source>
        <dbReference type="Proteomes" id="UP000298663"/>
    </source>
</evidence>
<protein>
    <submittedName>
        <fullName evidence="1">Uncharacterized protein</fullName>
    </submittedName>
</protein>
<name>A0A4V6I7E5_STECR</name>
<dbReference type="EMBL" id="CM016762">
    <property type="protein sequence ID" value="TMS34923.1"/>
    <property type="molecule type" value="Genomic_DNA"/>
</dbReference>
<organism evidence="1 2">
    <name type="scientific">Steinernema carpocapsae</name>
    <name type="common">Entomopathogenic nematode</name>
    <dbReference type="NCBI Taxonomy" id="34508"/>
    <lineage>
        <taxon>Eukaryota</taxon>
        <taxon>Metazoa</taxon>
        <taxon>Ecdysozoa</taxon>
        <taxon>Nematoda</taxon>
        <taxon>Chromadorea</taxon>
        <taxon>Rhabditida</taxon>
        <taxon>Tylenchina</taxon>
        <taxon>Panagrolaimomorpha</taxon>
        <taxon>Strongyloidoidea</taxon>
        <taxon>Steinernematidae</taxon>
        <taxon>Steinernema</taxon>
    </lineage>
</organism>
<reference evidence="1 2" key="2">
    <citation type="journal article" date="2019" name="G3 (Bethesda)">
        <title>Hybrid Assembly of the Genome of the Entomopathogenic Nematode Steinernema carpocapsae Identifies the X-Chromosome.</title>
        <authorList>
            <person name="Serra L."/>
            <person name="Macchietto M."/>
            <person name="Macias-Munoz A."/>
            <person name="McGill C.J."/>
            <person name="Rodriguez I.M."/>
            <person name="Rodriguez B."/>
            <person name="Murad R."/>
            <person name="Mortazavi A."/>
        </authorList>
    </citation>
    <scope>NUCLEOTIDE SEQUENCE [LARGE SCALE GENOMIC DNA]</scope>
    <source>
        <strain evidence="1 2">ALL</strain>
    </source>
</reference>
<reference evidence="1 2" key="1">
    <citation type="journal article" date="2015" name="Genome Biol.">
        <title>Comparative genomics of Steinernema reveals deeply conserved gene regulatory networks.</title>
        <authorList>
            <person name="Dillman A.R."/>
            <person name="Macchietto M."/>
            <person name="Porter C.F."/>
            <person name="Rogers A."/>
            <person name="Williams B."/>
            <person name="Antoshechkin I."/>
            <person name="Lee M.M."/>
            <person name="Goodwin Z."/>
            <person name="Lu X."/>
            <person name="Lewis E.E."/>
            <person name="Goodrich-Blair H."/>
            <person name="Stock S.P."/>
            <person name="Adams B.J."/>
            <person name="Sternberg P.W."/>
            <person name="Mortazavi A."/>
        </authorList>
    </citation>
    <scope>NUCLEOTIDE SEQUENCE [LARGE SCALE GENOMIC DNA]</scope>
    <source>
        <strain evidence="1 2">ALL</strain>
    </source>
</reference>
<accession>A0A4V6I7E5</accession>
<dbReference type="Proteomes" id="UP000298663">
    <property type="component" value="Chromosome X"/>
</dbReference>
<gene>
    <name evidence="1" type="ORF">L596_002420</name>
</gene>
<evidence type="ECO:0000313" key="1">
    <source>
        <dbReference type="EMBL" id="TMS34923.1"/>
    </source>
</evidence>
<dbReference type="AlphaFoldDB" id="A0A4V6I7E5"/>
<proteinExistence type="predicted"/>